<reference evidence="2" key="2">
    <citation type="submission" date="2020-11" db="EMBL/GenBank/DDBJ databases">
        <authorList>
            <person name="McCartney M.A."/>
            <person name="Auch B."/>
            <person name="Kono T."/>
            <person name="Mallez S."/>
            <person name="Becker A."/>
            <person name="Gohl D.M."/>
            <person name="Silverstein K.A.T."/>
            <person name="Koren S."/>
            <person name="Bechman K.B."/>
            <person name="Herman A."/>
            <person name="Abrahante J.E."/>
            <person name="Garbe J."/>
        </authorList>
    </citation>
    <scope>NUCLEOTIDE SEQUENCE</scope>
    <source>
        <strain evidence="2">Duluth1</strain>
        <tissue evidence="2">Whole animal</tissue>
    </source>
</reference>
<evidence type="ECO:0000313" key="4">
    <source>
        <dbReference type="Proteomes" id="UP000828390"/>
    </source>
</evidence>
<organism evidence="2 4">
    <name type="scientific">Dreissena polymorpha</name>
    <name type="common">Zebra mussel</name>
    <name type="synonym">Mytilus polymorpha</name>
    <dbReference type="NCBI Taxonomy" id="45954"/>
    <lineage>
        <taxon>Eukaryota</taxon>
        <taxon>Metazoa</taxon>
        <taxon>Spiralia</taxon>
        <taxon>Lophotrochozoa</taxon>
        <taxon>Mollusca</taxon>
        <taxon>Bivalvia</taxon>
        <taxon>Autobranchia</taxon>
        <taxon>Heteroconchia</taxon>
        <taxon>Euheterodonta</taxon>
        <taxon>Imparidentia</taxon>
        <taxon>Neoheterodontei</taxon>
        <taxon>Myida</taxon>
        <taxon>Dreissenoidea</taxon>
        <taxon>Dreissenidae</taxon>
        <taxon>Dreissena</taxon>
    </lineage>
</organism>
<dbReference type="EMBL" id="JAIWYP010000002">
    <property type="protein sequence ID" value="KAH3866301.1"/>
    <property type="molecule type" value="Genomic_DNA"/>
</dbReference>
<gene>
    <name evidence="2" type="ORF">DPMN_023472</name>
    <name evidence="3" type="ORF">DPMN_029361</name>
    <name evidence="1" type="ORF">DPMN_142401</name>
</gene>
<dbReference type="EMBL" id="JAIWYP010000006">
    <property type="protein sequence ID" value="KAH3813928.1"/>
    <property type="molecule type" value="Genomic_DNA"/>
</dbReference>
<accession>A0A9D4LMF2</accession>
<evidence type="ECO:0000313" key="1">
    <source>
        <dbReference type="EMBL" id="KAH3813928.1"/>
    </source>
</evidence>
<keyword evidence="4" id="KW-1185">Reference proteome</keyword>
<evidence type="ECO:0000313" key="3">
    <source>
        <dbReference type="EMBL" id="KAH3866301.1"/>
    </source>
</evidence>
<dbReference type="AlphaFoldDB" id="A0A9D4LMF2"/>
<proteinExistence type="predicted"/>
<dbReference type="Proteomes" id="UP000828390">
    <property type="component" value="Unassembled WGS sequence"/>
</dbReference>
<protein>
    <submittedName>
        <fullName evidence="2">Uncharacterized protein</fullName>
    </submittedName>
</protein>
<evidence type="ECO:0000313" key="2">
    <source>
        <dbReference type="EMBL" id="KAH3860569.1"/>
    </source>
</evidence>
<comment type="caution">
    <text evidence="2">The sequence shown here is derived from an EMBL/GenBank/DDBJ whole genome shotgun (WGS) entry which is preliminary data.</text>
</comment>
<dbReference type="EMBL" id="JAIWYP010000002">
    <property type="protein sequence ID" value="KAH3860569.1"/>
    <property type="molecule type" value="Genomic_DNA"/>
</dbReference>
<reference evidence="2" key="1">
    <citation type="journal article" date="2019" name="bioRxiv">
        <title>The Genome of the Zebra Mussel, Dreissena polymorpha: A Resource for Invasive Species Research.</title>
        <authorList>
            <person name="McCartney M.A."/>
            <person name="Auch B."/>
            <person name="Kono T."/>
            <person name="Mallez S."/>
            <person name="Zhang Y."/>
            <person name="Obille A."/>
            <person name="Becker A."/>
            <person name="Abrahante J.E."/>
            <person name="Garbe J."/>
            <person name="Badalamenti J.P."/>
            <person name="Herman A."/>
            <person name="Mangelson H."/>
            <person name="Liachko I."/>
            <person name="Sullivan S."/>
            <person name="Sone E.D."/>
            <person name="Koren S."/>
            <person name="Silverstein K.A.T."/>
            <person name="Beckman K.B."/>
            <person name="Gohl D.M."/>
        </authorList>
    </citation>
    <scope>NUCLEOTIDE SEQUENCE</scope>
    <source>
        <strain evidence="2">Duluth1</strain>
        <tissue evidence="2">Whole animal</tissue>
    </source>
</reference>
<sequence>MSTYKVELILTVASEADLKTVIERATEDKMAFDVMGRELRFQDSDELKMIKKWCEGQGIKLI</sequence>
<name>A0A9D4LMF2_DREPO</name>